<dbReference type="InterPro" id="IPR020904">
    <property type="entry name" value="Sc_DH/Rdtase_CS"/>
</dbReference>
<comment type="similarity">
    <text evidence="1">Belongs to the short-chain dehydrogenases/reductases (SDR) family.</text>
</comment>
<protein>
    <submittedName>
        <fullName evidence="5">Uncharacterized protein</fullName>
    </submittedName>
</protein>
<reference evidence="5" key="1">
    <citation type="submission" date="2021-02" db="EMBL/GenBank/DDBJ databases">
        <title>Genome sequence Cadophora malorum strain M34.</title>
        <authorList>
            <person name="Stefanovic E."/>
            <person name="Vu D."/>
            <person name="Scully C."/>
            <person name="Dijksterhuis J."/>
            <person name="Roader J."/>
            <person name="Houbraken J."/>
        </authorList>
    </citation>
    <scope>NUCLEOTIDE SEQUENCE</scope>
    <source>
        <strain evidence="5">M34</strain>
    </source>
</reference>
<keyword evidence="3" id="KW-0560">Oxidoreductase</keyword>
<comment type="function">
    <text evidence="4">Putative oxidoreductase.</text>
</comment>
<name>A0A8H7WCF4_9HELO</name>
<gene>
    <name evidence="5" type="ORF">IFR04_004544</name>
</gene>
<dbReference type="SUPFAM" id="SSF51735">
    <property type="entry name" value="NAD(P)-binding Rossmann-fold domains"/>
    <property type="match status" value="1"/>
</dbReference>
<dbReference type="Pfam" id="PF00106">
    <property type="entry name" value="adh_short"/>
    <property type="match status" value="1"/>
</dbReference>
<dbReference type="PANTHER" id="PTHR44196">
    <property type="entry name" value="DEHYDROGENASE/REDUCTASE SDR FAMILY MEMBER 7B"/>
    <property type="match status" value="1"/>
</dbReference>
<keyword evidence="2" id="KW-0521">NADP</keyword>
<sequence>MAATMDTVLILGATSGIGGAFARYLHAKGKKVIAAGRRVDRLQTLATELPGLNILEFDVANIEGIESKFTELFKLYPTLDSVVVMAGKMETINFAKPSSSTATSIASEVTTNLIAPMVIARTVVPHLLSLKRPTTFMLVSSALAFIPLKEYPVYNGTKSGLHQFTVTLRVQLAGTNVKVLELVPPYVDTELDLKIREETIISQGGRTAANTPMPIDDYMASVIESLESGEDLKEISTGFSAMGVQAWRSSFQPMLTQFGMQG</sequence>
<dbReference type="GO" id="GO:0016020">
    <property type="term" value="C:membrane"/>
    <property type="evidence" value="ECO:0007669"/>
    <property type="project" value="TreeGrafter"/>
</dbReference>
<accession>A0A8H7WCF4</accession>
<evidence type="ECO:0000313" key="6">
    <source>
        <dbReference type="Proteomes" id="UP000664132"/>
    </source>
</evidence>
<dbReference type="PANTHER" id="PTHR44196:SF1">
    <property type="entry name" value="DEHYDROGENASE_REDUCTASE SDR FAMILY MEMBER 7B"/>
    <property type="match status" value="1"/>
</dbReference>
<evidence type="ECO:0000313" key="5">
    <source>
        <dbReference type="EMBL" id="KAG4422278.1"/>
    </source>
</evidence>
<dbReference type="EMBL" id="JAFJYH010000051">
    <property type="protein sequence ID" value="KAG4422278.1"/>
    <property type="molecule type" value="Genomic_DNA"/>
</dbReference>
<evidence type="ECO:0000256" key="3">
    <source>
        <dbReference type="ARBA" id="ARBA00023002"/>
    </source>
</evidence>
<evidence type="ECO:0000256" key="2">
    <source>
        <dbReference type="ARBA" id="ARBA00022857"/>
    </source>
</evidence>
<dbReference type="PROSITE" id="PS00061">
    <property type="entry name" value="ADH_SHORT"/>
    <property type="match status" value="1"/>
</dbReference>
<keyword evidence="6" id="KW-1185">Reference proteome</keyword>
<dbReference type="Gene3D" id="3.40.50.720">
    <property type="entry name" value="NAD(P)-binding Rossmann-like Domain"/>
    <property type="match status" value="1"/>
</dbReference>
<dbReference type="AlphaFoldDB" id="A0A8H7WCF4"/>
<evidence type="ECO:0000256" key="1">
    <source>
        <dbReference type="ARBA" id="ARBA00006484"/>
    </source>
</evidence>
<proteinExistence type="inferred from homology"/>
<dbReference type="Proteomes" id="UP000664132">
    <property type="component" value="Unassembled WGS sequence"/>
</dbReference>
<evidence type="ECO:0000256" key="4">
    <source>
        <dbReference type="ARBA" id="ARBA00037096"/>
    </source>
</evidence>
<dbReference type="PRINTS" id="PR00081">
    <property type="entry name" value="GDHRDH"/>
</dbReference>
<comment type="caution">
    <text evidence="5">The sequence shown here is derived from an EMBL/GenBank/DDBJ whole genome shotgun (WGS) entry which is preliminary data.</text>
</comment>
<organism evidence="5 6">
    <name type="scientific">Cadophora malorum</name>
    <dbReference type="NCBI Taxonomy" id="108018"/>
    <lineage>
        <taxon>Eukaryota</taxon>
        <taxon>Fungi</taxon>
        <taxon>Dikarya</taxon>
        <taxon>Ascomycota</taxon>
        <taxon>Pezizomycotina</taxon>
        <taxon>Leotiomycetes</taxon>
        <taxon>Helotiales</taxon>
        <taxon>Ploettnerulaceae</taxon>
        <taxon>Cadophora</taxon>
    </lineage>
</organism>
<dbReference type="GO" id="GO:0016491">
    <property type="term" value="F:oxidoreductase activity"/>
    <property type="evidence" value="ECO:0007669"/>
    <property type="project" value="UniProtKB-KW"/>
</dbReference>
<dbReference type="InterPro" id="IPR036291">
    <property type="entry name" value="NAD(P)-bd_dom_sf"/>
</dbReference>
<dbReference type="InterPro" id="IPR002347">
    <property type="entry name" value="SDR_fam"/>
</dbReference>
<dbReference type="OrthoDB" id="37659at2759"/>